<comment type="caution">
    <text evidence="1">The sequence shown here is derived from an EMBL/GenBank/DDBJ whole genome shotgun (WGS) entry which is preliminary data.</text>
</comment>
<evidence type="ECO:0000313" key="1">
    <source>
        <dbReference type="EMBL" id="KKL79089.1"/>
    </source>
</evidence>
<dbReference type="AlphaFoldDB" id="A0A0F9EYG9"/>
<protein>
    <submittedName>
        <fullName evidence="1">Uncharacterized protein</fullName>
    </submittedName>
</protein>
<name>A0A0F9EYG9_9ZZZZ</name>
<proteinExistence type="predicted"/>
<accession>A0A0F9EYG9</accession>
<dbReference type="EMBL" id="LAZR01023269">
    <property type="protein sequence ID" value="KKL79089.1"/>
    <property type="molecule type" value="Genomic_DNA"/>
</dbReference>
<organism evidence="1">
    <name type="scientific">marine sediment metagenome</name>
    <dbReference type="NCBI Taxonomy" id="412755"/>
    <lineage>
        <taxon>unclassified sequences</taxon>
        <taxon>metagenomes</taxon>
        <taxon>ecological metagenomes</taxon>
    </lineage>
</organism>
<sequence length="126" mass="14620">MSKVVGRSLMSPVLKLSPDGAWLRKEGNAGLVCTEPLWDMFEQPLDATRYYLELSEKCLVRGCSVRVGLKAEATVNTPSQNWWYWRWPGEEWDLFLSAADTLLSKCPHADKWRRGVKLWLTLWYVE</sequence>
<gene>
    <name evidence="1" type="ORF">LCGC14_2018360</name>
</gene>
<reference evidence="1" key="1">
    <citation type="journal article" date="2015" name="Nature">
        <title>Complex archaea that bridge the gap between prokaryotes and eukaryotes.</title>
        <authorList>
            <person name="Spang A."/>
            <person name="Saw J.H."/>
            <person name="Jorgensen S.L."/>
            <person name="Zaremba-Niedzwiedzka K."/>
            <person name="Martijn J."/>
            <person name="Lind A.E."/>
            <person name="van Eijk R."/>
            <person name="Schleper C."/>
            <person name="Guy L."/>
            <person name="Ettema T.J."/>
        </authorList>
    </citation>
    <scope>NUCLEOTIDE SEQUENCE</scope>
</reference>